<feature type="compositionally biased region" description="Basic and acidic residues" evidence="1">
    <location>
        <begin position="256"/>
        <end position="281"/>
    </location>
</feature>
<keyword evidence="3" id="KW-1185">Reference proteome</keyword>
<evidence type="ECO:0000256" key="1">
    <source>
        <dbReference type="SAM" id="MobiDB-lite"/>
    </source>
</evidence>
<feature type="compositionally biased region" description="Acidic residues" evidence="1">
    <location>
        <begin position="206"/>
        <end position="227"/>
    </location>
</feature>
<sequence length="429" mass="48973">MSVFINIKHQFSRYTTMMNQEDIFKKIGQILNELNEQYQYLAQNPEELNELELELFLANSSFLTDHVQIVRKLNSKSIQKALPEHALPEHEMIEQQPVIPVKIVDEHNSSANLAETHSLIHGIEEDIFKIDKEPSTFEFILNDKPSSDKFEFEEKSIDEIFDRPLSKEEAQIIAQKQKLRELDSLESELPEEDEIGPEPFLVSEPLEAEEESDVTGPDEDEFVENEPAEAEDIAAENAEEDIVGETNFEQHIIEEDIKEENAEPFKEPELVETPDVSKQEPNEGTEPVAETKPYTEPIQQSELFSPVSKVEETPVSDVPDEQPKAKPTLNDILSGNNAAKNFNTGAGRIPVTDLKQAISLNDKMRYIKDLFNGYNLAYAEAIDLLNKMPDFKTADAFLQNNYAVKNNWASRQDTADQFYELLNQRFPAK</sequence>
<reference evidence="2 3" key="1">
    <citation type="submission" date="2017-05" db="EMBL/GenBank/DDBJ databases">
        <authorList>
            <person name="Varghese N."/>
            <person name="Submissions S."/>
        </authorList>
    </citation>
    <scope>NUCLEOTIDE SEQUENCE [LARGE SCALE GENOMIC DNA]</scope>
    <source>
        <strain evidence="2 3">DSM 19036</strain>
    </source>
</reference>
<organism evidence="2 3">
    <name type="scientific">Pedobacter westerhofensis</name>
    <dbReference type="NCBI Taxonomy" id="425512"/>
    <lineage>
        <taxon>Bacteria</taxon>
        <taxon>Pseudomonadati</taxon>
        <taxon>Bacteroidota</taxon>
        <taxon>Sphingobacteriia</taxon>
        <taxon>Sphingobacteriales</taxon>
        <taxon>Sphingobacteriaceae</taxon>
        <taxon>Pedobacter</taxon>
    </lineage>
</organism>
<protein>
    <submittedName>
        <fullName evidence="2">Uncharacterized protein</fullName>
    </submittedName>
</protein>
<feature type="region of interest" description="Disordered" evidence="1">
    <location>
        <begin position="256"/>
        <end position="328"/>
    </location>
</feature>
<proteinExistence type="predicted"/>
<feature type="region of interest" description="Disordered" evidence="1">
    <location>
        <begin position="186"/>
        <end position="227"/>
    </location>
</feature>
<dbReference type="EMBL" id="FXTN01000005">
    <property type="protein sequence ID" value="SMO68155.1"/>
    <property type="molecule type" value="Genomic_DNA"/>
</dbReference>
<name>A0A521D954_9SPHI</name>
<evidence type="ECO:0000313" key="2">
    <source>
        <dbReference type="EMBL" id="SMO68155.1"/>
    </source>
</evidence>
<gene>
    <name evidence="2" type="ORF">SAMN06265348_105122</name>
</gene>
<feature type="compositionally biased region" description="Acidic residues" evidence="1">
    <location>
        <begin position="186"/>
        <end position="196"/>
    </location>
</feature>
<dbReference type="Proteomes" id="UP000320300">
    <property type="component" value="Unassembled WGS sequence"/>
</dbReference>
<dbReference type="AlphaFoldDB" id="A0A521D954"/>
<accession>A0A521D954</accession>
<evidence type="ECO:0000313" key="3">
    <source>
        <dbReference type="Proteomes" id="UP000320300"/>
    </source>
</evidence>